<dbReference type="GO" id="GO:0035036">
    <property type="term" value="P:sperm-egg recognition"/>
    <property type="evidence" value="ECO:0007669"/>
    <property type="project" value="TreeGrafter"/>
</dbReference>
<keyword evidence="9" id="KW-0812">Transmembrane</keyword>
<organism evidence="10 11">
    <name type="scientific">Lates calcarifer</name>
    <name type="common">Barramundi</name>
    <name type="synonym">Holocentrus calcarifer</name>
    <dbReference type="NCBI Taxonomy" id="8187"/>
    <lineage>
        <taxon>Eukaryota</taxon>
        <taxon>Metazoa</taxon>
        <taxon>Chordata</taxon>
        <taxon>Craniata</taxon>
        <taxon>Vertebrata</taxon>
        <taxon>Euteleostomi</taxon>
        <taxon>Actinopterygii</taxon>
        <taxon>Neopterygii</taxon>
        <taxon>Teleostei</taxon>
        <taxon>Neoteleostei</taxon>
        <taxon>Acanthomorphata</taxon>
        <taxon>Carangaria</taxon>
        <taxon>Carangaria incertae sedis</taxon>
        <taxon>Centropomidae</taxon>
        <taxon>Lates</taxon>
    </lineage>
</organism>
<keyword evidence="7" id="KW-0325">Glycoprotein</keyword>
<keyword evidence="8" id="KW-0449">Lipoprotein</keyword>
<dbReference type="InterPro" id="IPR046354">
    <property type="entry name" value="SPACA4/Bouncer"/>
</dbReference>
<evidence type="ECO:0000256" key="2">
    <source>
        <dbReference type="ARBA" id="ARBA00022475"/>
    </source>
</evidence>
<evidence type="ECO:0000256" key="8">
    <source>
        <dbReference type="ARBA" id="ARBA00023288"/>
    </source>
</evidence>
<proteinExistence type="predicted"/>
<evidence type="ECO:0000256" key="7">
    <source>
        <dbReference type="ARBA" id="ARBA00023180"/>
    </source>
</evidence>
<dbReference type="PANTHER" id="PTHR47613:SF1">
    <property type="entry name" value="SPERM ACROSOME MEMBRANE-ASSOCIATED PROTEIN 4"/>
    <property type="match status" value="1"/>
</dbReference>
<comment type="subcellular location">
    <subcellularLocation>
        <location evidence="1">Cell membrane</location>
        <topology evidence="1">Lipid-anchor</topology>
        <topology evidence="1">GPI-anchor</topology>
    </subcellularLocation>
</comment>
<dbReference type="AlphaFoldDB" id="A0A4W6CRU5"/>
<evidence type="ECO:0000256" key="4">
    <source>
        <dbReference type="ARBA" id="ARBA00022729"/>
    </source>
</evidence>
<reference evidence="11" key="1">
    <citation type="submission" date="2015-09" db="EMBL/GenBank/DDBJ databases">
        <authorList>
            <person name="Sai Rama Sridatta P."/>
        </authorList>
    </citation>
    <scope>NUCLEOTIDE SEQUENCE [LARGE SCALE GENOMIC DNA]</scope>
</reference>
<evidence type="ECO:0008006" key="12">
    <source>
        <dbReference type="Google" id="ProtNLM"/>
    </source>
</evidence>
<dbReference type="PANTHER" id="PTHR47613">
    <property type="entry name" value="SPERM ACROSOME MEMBRANE-ASSOCIATED PROTEIN 4"/>
    <property type="match status" value="1"/>
</dbReference>
<dbReference type="GO" id="GO:0005886">
    <property type="term" value="C:plasma membrane"/>
    <property type="evidence" value="ECO:0007669"/>
    <property type="project" value="UniProtKB-SubCell"/>
</dbReference>
<evidence type="ECO:0000256" key="9">
    <source>
        <dbReference type="SAM" id="Phobius"/>
    </source>
</evidence>
<keyword evidence="4" id="KW-0732">Signal</keyword>
<evidence type="ECO:0000256" key="3">
    <source>
        <dbReference type="ARBA" id="ARBA00022622"/>
    </source>
</evidence>
<dbReference type="Ensembl" id="ENSLCAT00010015529.1">
    <property type="protein sequence ID" value="ENSLCAP00010015209.1"/>
    <property type="gene ID" value="ENSLCAG00010007214.1"/>
</dbReference>
<dbReference type="InterPro" id="IPR045860">
    <property type="entry name" value="Snake_toxin-like_sf"/>
</dbReference>
<sequence length="166" mass="18388">MCLCVCVWLYIRVDIHQLGLHWPLTFILLTTVVVLPALTLDSLLCNYCPLQYKGKSCTNITSQCLPDQRCSSSRGHFGSLHVLSAQGCLDSELCDSHEIISYRGVKYNISHTCCCKDKCNGSPKSDISLKNFTLLCVVFLPPLSTSPALSTLNVIISSNYQHLCND</sequence>
<reference evidence="10" key="3">
    <citation type="submission" date="2025-09" db="UniProtKB">
        <authorList>
            <consortium name="Ensembl"/>
        </authorList>
    </citation>
    <scope>IDENTIFICATION</scope>
</reference>
<evidence type="ECO:0000313" key="10">
    <source>
        <dbReference type="Ensembl" id="ENSLCAP00010015209.1"/>
    </source>
</evidence>
<name>A0A4W6CRU5_LATCA</name>
<keyword evidence="11" id="KW-1185">Reference proteome</keyword>
<dbReference type="GO" id="GO:0098552">
    <property type="term" value="C:side of membrane"/>
    <property type="evidence" value="ECO:0007669"/>
    <property type="project" value="UniProtKB-KW"/>
</dbReference>
<protein>
    <recommendedName>
        <fullName evidence="12">UPAR/Ly6 domain-containing protein</fullName>
    </recommendedName>
</protein>
<keyword evidence="3" id="KW-0336">GPI-anchor</keyword>
<reference evidence="10" key="2">
    <citation type="submission" date="2025-08" db="UniProtKB">
        <authorList>
            <consortium name="Ensembl"/>
        </authorList>
    </citation>
    <scope>IDENTIFICATION</scope>
</reference>
<evidence type="ECO:0000256" key="5">
    <source>
        <dbReference type="ARBA" id="ARBA00023136"/>
    </source>
</evidence>
<keyword evidence="6" id="KW-1015">Disulfide bond</keyword>
<accession>A0A4W6CRU5</accession>
<dbReference type="GeneTree" id="ENSGT00940000176894"/>
<dbReference type="Proteomes" id="UP000314980">
    <property type="component" value="Unassembled WGS sequence"/>
</dbReference>
<dbReference type="SUPFAM" id="SSF57302">
    <property type="entry name" value="Snake toxin-like"/>
    <property type="match status" value="1"/>
</dbReference>
<feature type="transmembrane region" description="Helical" evidence="9">
    <location>
        <begin position="20"/>
        <end position="45"/>
    </location>
</feature>
<keyword evidence="5 9" id="KW-0472">Membrane</keyword>
<keyword evidence="9" id="KW-1133">Transmembrane helix</keyword>
<dbReference type="CDD" id="cd23597">
    <property type="entry name" value="TFP_LU_ECD_Bncr"/>
    <property type="match status" value="1"/>
</dbReference>
<dbReference type="InParanoid" id="A0A4W6CRU5"/>
<evidence type="ECO:0000313" key="11">
    <source>
        <dbReference type="Proteomes" id="UP000314980"/>
    </source>
</evidence>
<evidence type="ECO:0000256" key="1">
    <source>
        <dbReference type="ARBA" id="ARBA00004609"/>
    </source>
</evidence>
<evidence type="ECO:0000256" key="6">
    <source>
        <dbReference type="ARBA" id="ARBA00023157"/>
    </source>
</evidence>
<keyword evidence="2" id="KW-1003">Cell membrane</keyword>